<dbReference type="FunCoup" id="B4KK72">
    <property type="interactions" value="486"/>
</dbReference>
<proteinExistence type="inferred from homology"/>
<dbReference type="CDD" id="cd01150">
    <property type="entry name" value="AXO"/>
    <property type="match status" value="1"/>
</dbReference>
<dbReference type="GO" id="GO:0005504">
    <property type="term" value="F:fatty acid binding"/>
    <property type="evidence" value="ECO:0007669"/>
    <property type="project" value="InterPro"/>
</dbReference>
<dbReference type="InterPro" id="IPR002655">
    <property type="entry name" value="Acyl-CoA_oxidase_C"/>
</dbReference>
<dbReference type="AlphaFoldDB" id="B4KK72"/>
<evidence type="ECO:0000256" key="6">
    <source>
        <dbReference type="ARBA" id="ARBA00022832"/>
    </source>
</evidence>
<dbReference type="EMBL" id="CH933807">
    <property type="protein sequence ID" value="EDW11590.1"/>
    <property type="molecule type" value="Genomic_DNA"/>
</dbReference>
<keyword evidence="9" id="KW-0576">Peroxisome</keyword>
<keyword evidence="18" id="KW-1185">Reference proteome</keyword>
<evidence type="ECO:0000256" key="3">
    <source>
        <dbReference type="ARBA" id="ARBA00006288"/>
    </source>
</evidence>
<evidence type="ECO:0000259" key="16">
    <source>
        <dbReference type="Pfam" id="PF22924"/>
    </source>
</evidence>
<dbReference type="PANTHER" id="PTHR10909">
    <property type="entry name" value="ELECTRON TRANSPORT OXIDOREDUCTASE"/>
    <property type="match status" value="1"/>
</dbReference>
<dbReference type="GO" id="GO:0055088">
    <property type="term" value="P:lipid homeostasis"/>
    <property type="evidence" value="ECO:0007669"/>
    <property type="project" value="TreeGrafter"/>
</dbReference>
<evidence type="ECO:0000256" key="1">
    <source>
        <dbReference type="ARBA" id="ARBA00001974"/>
    </source>
</evidence>
<evidence type="ECO:0000256" key="11">
    <source>
        <dbReference type="PIRNR" id="PIRNR000168"/>
    </source>
</evidence>
<dbReference type="Pfam" id="PF01756">
    <property type="entry name" value="ACOX"/>
    <property type="match status" value="1"/>
</dbReference>
<dbReference type="eggNOG" id="KOG0135">
    <property type="taxonomic scope" value="Eukaryota"/>
</dbReference>
<dbReference type="HOGENOM" id="CLU_014629_4_2_1"/>
<dbReference type="Gene3D" id="2.40.110.10">
    <property type="entry name" value="Butyryl-CoA Dehydrogenase, subunit A, domain 2"/>
    <property type="match status" value="1"/>
</dbReference>
<dbReference type="SUPFAM" id="SSF56645">
    <property type="entry name" value="Acyl-CoA dehydrogenase NM domain-like"/>
    <property type="match status" value="1"/>
</dbReference>
<keyword evidence="5 11" id="KW-0274">FAD</keyword>
<dbReference type="InterPro" id="IPR055060">
    <property type="entry name" value="ACOX_C_alpha1"/>
</dbReference>
<keyword evidence="4 11" id="KW-0285">Flavoprotein</keyword>
<protein>
    <recommendedName>
        <fullName evidence="11">Acyl-coenzyme A oxidase</fullName>
    </recommendedName>
</protein>
<reference evidence="17 18" key="1">
    <citation type="journal article" date="2007" name="Nature">
        <title>Evolution of genes and genomes on the Drosophila phylogeny.</title>
        <authorList>
            <consortium name="Drosophila 12 Genomes Consortium"/>
            <person name="Clark A.G."/>
            <person name="Eisen M.B."/>
            <person name="Smith D.R."/>
            <person name="Bergman C.M."/>
            <person name="Oliver B."/>
            <person name="Markow T.A."/>
            <person name="Kaufman T.C."/>
            <person name="Kellis M."/>
            <person name="Gelbart W."/>
            <person name="Iyer V.N."/>
            <person name="Pollard D.A."/>
            <person name="Sackton T.B."/>
            <person name="Larracuente A.M."/>
            <person name="Singh N.D."/>
            <person name="Abad J.P."/>
            <person name="Abt D.N."/>
            <person name="Adryan B."/>
            <person name="Aguade M."/>
            <person name="Akashi H."/>
            <person name="Anderson W.W."/>
            <person name="Aquadro C.F."/>
            <person name="Ardell D.H."/>
            <person name="Arguello R."/>
            <person name="Artieri C.G."/>
            <person name="Barbash D.A."/>
            <person name="Barker D."/>
            <person name="Barsanti P."/>
            <person name="Batterham P."/>
            <person name="Batzoglou S."/>
            <person name="Begun D."/>
            <person name="Bhutkar A."/>
            <person name="Blanco E."/>
            <person name="Bosak S.A."/>
            <person name="Bradley R.K."/>
            <person name="Brand A.D."/>
            <person name="Brent M.R."/>
            <person name="Brooks A.N."/>
            <person name="Brown R.H."/>
            <person name="Butlin R.K."/>
            <person name="Caggese C."/>
            <person name="Calvi B.R."/>
            <person name="Bernardo de Carvalho A."/>
            <person name="Caspi A."/>
            <person name="Castrezana S."/>
            <person name="Celniker S.E."/>
            <person name="Chang J.L."/>
            <person name="Chapple C."/>
            <person name="Chatterji S."/>
            <person name="Chinwalla A."/>
            <person name="Civetta A."/>
            <person name="Clifton S.W."/>
            <person name="Comeron J.M."/>
            <person name="Costello J.C."/>
            <person name="Coyne J.A."/>
            <person name="Daub J."/>
            <person name="David R.G."/>
            <person name="Delcher A.L."/>
            <person name="Delehaunty K."/>
            <person name="Do C.B."/>
            <person name="Ebling H."/>
            <person name="Edwards K."/>
            <person name="Eickbush T."/>
            <person name="Evans J.D."/>
            <person name="Filipski A."/>
            <person name="Findeiss S."/>
            <person name="Freyhult E."/>
            <person name="Fulton L."/>
            <person name="Fulton R."/>
            <person name="Garcia A.C."/>
            <person name="Gardiner A."/>
            <person name="Garfield D.A."/>
            <person name="Garvin B.E."/>
            <person name="Gibson G."/>
            <person name="Gilbert D."/>
            <person name="Gnerre S."/>
            <person name="Godfrey J."/>
            <person name="Good R."/>
            <person name="Gotea V."/>
            <person name="Gravely B."/>
            <person name="Greenberg A.J."/>
            <person name="Griffiths-Jones S."/>
            <person name="Gross S."/>
            <person name="Guigo R."/>
            <person name="Gustafson E.A."/>
            <person name="Haerty W."/>
            <person name="Hahn M.W."/>
            <person name="Halligan D.L."/>
            <person name="Halpern A.L."/>
            <person name="Halter G.M."/>
            <person name="Han M.V."/>
            <person name="Heger A."/>
            <person name="Hillier L."/>
            <person name="Hinrichs A.S."/>
            <person name="Holmes I."/>
            <person name="Hoskins R.A."/>
            <person name="Hubisz M.J."/>
            <person name="Hultmark D."/>
            <person name="Huntley M.A."/>
            <person name="Jaffe D.B."/>
            <person name="Jagadeeshan S."/>
            <person name="Jeck W.R."/>
            <person name="Johnson J."/>
            <person name="Jones C.D."/>
            <person name="Jordan W.C."/>
            <person name="Karpen G.H."/>
            <person name="Kataoka E."/>
            <person name="Keightley P.D."/>
            <person name="Kheradpour P."/>
            <person name="Kirkness E.F."/>
            <person name="Koerich L.B."/>
            <person name="Kristiansen K."/>
            <person name="Kudrna D."/>
            <person name="Kulathinal R.J."/>
            <person name="Kumar S."/>
            <person name="Kwok R."/>
            <person name="Lander E."/>
            <person name="Langley C.H."/>
            <person name="Lapoint R."/>
            <person name="Lazzaro B.P."/>
            <person name="Lee S.J."/>
            <person name="Levesque L."/>
            <person name="Li R."/>
            <person name="Lin C.F."/>
            <person name="Lin M.F."/>
            <person name="Lindblad-Toh K."/>
            <person name="Llopart A."/>
            <person name="Long M."/>
            <person name="Low L."/>
            <person name="Lozovsky E."/>
            <person name="Lu J."/>
            <person name="Luo M."/>
            <person name="Machado C.A."/>
            <person name="Makalowski W."/>
            <person name="Marzo M."/>
            <person name="Matsuda M."/>
            <person name="Matzkin L."/>
            <person name="McAllister B."/>
            <person name="McBride C.S."/>
            <person name="McKernan B."/>
            <person name="McKernan K."/>
            <person name="Mendez-Lago M."/>
            <person name="Minx P."/>
            <person name="Mollenhauer M.U."/>
            <person name="Montooth K."/>
            <person name="Mount S.M."/>
            <person name="Mu X."/>
            <person name="Myers E."/>
            <person name="Negre B."/>
            <person name="Newfeld S."/>
            <person name="Nielsen R."/>
            <person name="Noor M.A."/>
            <person name="O'Grady P."/>
            <person name="Pachter L."/>
            <person name="Papaceit M."/>
            <person name="Parisi M.J."/>
            <person name="Parisi M."/>
            <person name="Parts L."/>
            <person name="Pedersen J.S."/>
            <person name="Pesole G."/>
            <person name="Phillippy A.M."/>
            <person name="Ponting C.P."/>
            <person name="Pop M."/>
            <person name="Porcelli D."/>
            <person name="Powell J.R."/>
            <person name="Prohaska S."/>
            <person name="Pruitt K."/>
            <person name="Puig M."/>
            <person name="Quesneville H."/>
            <person name="Ram K.R."/>
            <person name="Rand D."/>
            <person name="Rasmussen M.D."/>
            <person name="Reed L.K."/>
            <person name="Reenan R."/>
            <person name="Reily A."/>
            <person name="Remington K.A."/>
            <person name="Rieger T.T."/>
            <person name="Ritchie M.G."/>
            <person name="Robin C."/>
            <person name="Rogers Y.H."/>
            <person name="Rohde C."/>
            <person name="Rozas J."/>
            <person name="Rubenfield M.J."/>
            <person name="Ruiz A."/>
            <person name="Russo S."/>
            <person name="Salzberg S.L."/>
            <person name="Sanchez-Gracia A."/>
            <person name="Saranga D.J."/>
            <person name="Sato H."/>
            <person name="Schaeffer S.W."/>
            <person name="Schatz M.C."/>
            <person name="Schlenke T."/>
            <person name="Schwartz R."/>
            <person name="Segarra C."/>
            <person name="Singh R.S."/>
            <person name="Sirot L."/>
            <person name="Sirota M."/>
            <person name="Sisneros N.B."/>
            <person name="Smith C.D."/>
            <person name="Smith T.F."/>
            <person name="Spieth J."/>
            <person name="Stage D.E."/>
            <person name="Stark A."/>
            <person name="Stephan W."/>
            <person name="Strausberg R.L."/>
            <person name="Strempel S."/>
            <person name="Sturgill D."/>
            <person name="Sutton G."/>
            <person name="Sutton G.G."/>
            <person name="Tao W."/>
            <person name="Teichmann S."/>
            <person name="Tobari Y.N."/>
            <person name="Tomimura Y."/>
            <person name="Tsolas J.M."/>
            <person name="Valente V.L."/>
            <person name="Venter E."/>
            <person name="Venter J.C."/>
            <person name="Vicario S."/>
            <person name="Vieira F.G."/>
            <person name="Vilella A.J."/>
            <person name="Villasante A."/>
            <person name="Walenz B."/>
            <person name="Wang J."/>
            <person name="Wasserman M."/>
            <person name="Watts T."/>
            <person name="Wilson D."/>
            <person name="Wilson R.K."/>
            <person name="Wing R.A."/>
            <person name="Wolfner M.F."/>
            <person name="Wong A."/>
            <person name="Wong G.K."/>
            <person name="Wu C.I."/>
            <person name="Wu G."/>
            <person name="Yamamoto D."/>
            <person name="Yang H.P."/>
            <person name="Yang S.P."/>
            <person name="Yorke J.A."/>
            <person name="Yoshida K."/>
            <person name="Zdobnov E."/>
            <person name="Zhang P."/>
            <person name="Zhang Y."/>
            <person name="Zimin A.V."/>
            <person name="Baldwin J."/>
            <person name="Abdouelleil A."/>
            <person name="Abdulkadir J."/>
            <person name="Abebe A."/>
            <person name="Abera B."/>
            <person name="Abreu J."/>
            <person name="Acer S.C."/>
            <person name="Aftuck L."/>
            <person name="Alexander A."/>
            <person name="An P."/>
            <person name="Anderson E."/>
            <person name="Anderson S."/>
            <person name="Arachi H."/>
            <person name="Azer M."/>
            <person name="Bachantsang P."/>
            <person name="Barry A."/>
            <person name="Bayul T."/>
            <person name="Berlin A."/>
            <person name="Bessette D."/>
            <person name="Bloom T."/>
            <person name="Blye J."/>
            <person name="Boguslavskiy L."/>
            <person name="Bonnet C."/>
            <person name="Boukhgalter B."/>
            <person name="Bourzgui I."/>
            <person name="Brown A."/>
            <person name="Cahill P."/>
            <person name="Channer S."/>
            <person name="Cheshatsang Y."/>
            <person name="Chuda L."/>
            <person name="Citroen M."/>
            <person name="Collymore A."/>
            <person name="Cooke P."/>
            <person name="Costello M."/>
            <person name="D'Aco K."/>
            <person name="Daza R."/>
            <person name="De Haan G."/>
            <person name="DeGray S."/>
            <person name="DeMaso C."/>
            <person name="Dhargay N."/>
            <person name="Dooley K."/>
            <person name="Dooley E."/>
            <person name="Doricent M."/>
            <person name="Dorje P."/>
            <person name="Dorjee K."/>
            <person name="Dupes A."/>
            <person name="Elong R."/>
            <person name="Falk J."/>
            <person name="Farina A."/>
            <person name="Faro S."/>
            <person name="Ferguson D."/>
            <person name="Fisher S."/>
            <person name="Foley C.D."/>
            <person name="Franke A."/>
            <person name="Friedrich D."/>
            <person name="Gadbois L."/>
            <person name="Gearin G."/>
            <person name="Gearin C.R."/>
            <person name="Giannoukos G."/>
            <person name="Goode T."/>
            <person name="Graham J."/>
            <person name="Grandbois E."/>
            <person name="Grewal S."/>
            <person name="Gyaltsen K."/>
            <person name="Hafez N."/>
            <person name="Hagos B."/>
            <person name="Hall J."/>
            <person name="Henson C."/>
            <person name="Hollinger A."/>
            <person name="Honan T."/>
            <person name="Huard M.D."/>
            <person name="Hughes L."/>
            <person name="Hurhula B."/>
            <person name="Husby M.E."/>
            <person name="Kamat A."/>
            <person name="Kanga B."/>
            <person name="Kashin S."/>
            <person name="Khazanovich D."/>
            <person name="Kisner P."/>
            <person name="Lance K."/>
            <person name="Lara M."/>
            <person name="Lee W."/>
            <person name="Lennon N."/>
            <person name="Letendre F."/>
            <person name="LeVine R."/>
            <person name="Lipovsky A."/>
            <person name="Liu X."/>
            <person name="Liu J."/>
            <person name="Liu S."/>
            <person name="Lokyitsang T."/>
            <person name="Lokyitsang Y."/>
            <person name="Lubonja R."/>
            <person name="Lui A."/>
            <person name="MacDonald P."/>
            <person name="Magnisalis V."/>
            <person name="Maru K."/>
            <person name="Matthews C."/>
            <person name="McCusker W."/>
            <person name="McDonough S."/>
            <person name="Mehta T."/>
            <person name="Meldrim J."/>
            <person name="Meneus L."/>
            <person name="Mihai O."/>
            <person name="Mihalev A."/>
            <person name="Mihova T."/>
            <person name="Mittelman R."/>
            <person name="Mlenga V."/>
            <person name="Montmayeur A."/>
            <person name="Mulrain L."/>
            <person name="Navidi A."/>
            <person name="Naylor J."/>
            <person name="Negash T."/>
            <person name="Nguyen T."/>
            <person name="Nguyen N."/>
            <person name="Nicol R."/>
            <person name="Norbu C."/>
            <person name="Norbu N."/>
            <person name="Novod N."/>
            <person name="O'Neill B."/>
            <person name="Osman S."/>
            <person name="Markiewicz E."/>
            <person name="Oyono O.L."/>
            <person name="Patti C."/>
            <person name="Phunkhang P."/>
            <person name="Pierre F."/>
            <person name="Priest M."/>
            <person name="Raghuraman S."/>
            <person name="Rege F."/>
            <person name="Reyes R."/>
            <person name="Rise C."/>
            <person name="Rogov P."/>
            <person name="Ross K."/>
            <person name="Ryan E."/>
            <person name="Settipalli S."/>
            <person name="Shea T."/>
            <person name="Sherpa N."/>
            <person name="Shi L."/>
            <person name="Shih D."/>
            <person name="Sparrow T."/>
            <person name="Spaulding J."/>
            <person name="Stalker J."/>
            <person name="Stange-Thomann N."/>
            <person name="Stavropoulos S."/>
            <person name="Stone C."/>
            <person name="Strader C."/>
            <person name="Tesfaye S."/>
            <person name="Thomson T."/>
            <person name="Thoulutsang Y."/>
            <person name="Thoulutsang D."/>
            <person name="Topham K."/>
            <person name="Topping I."/>
            <person name="Tsamla T."/>
            <person name="Vassiliev H."/>
            <person name="Vo A."/>
            <person name="Wangchuk T."/>
            <person name="Wangdi T."/>
            <person name="Weiand M."/>
            <person name="Wilkinson J."/>
            <person name="Wilson A."/>
            <person name="Yadav S."/>
            <person name="Young G."/>
            <person name="Yu Q."/>
            <person name="Zembek L."/>
            <person name="Zhong D."/>
            <person name="Zimmer A."/>
            <person name="Zwirko Z."/>
            <person name="Jaffe D.B."/>
            <person name="Alvarez P."/>
            <person name="Brockman W."/>
            <person name="Butler J."/>
            <person name="Chin C."/>
            <person name="Gnerre S."/>
            <person name="Grabherr M."/>
            <person name="Kleber M."/>
            <person name="Mauceli E."/>
            <person name="MacCallum I."/>
        </authorList>
    </citation>
    <scope>NUCLEOTIDE SEQUENCE [LARGE SCALE GENOMIC DNA]</scope>
    <source>
        <strain evidence="18">Tucson 15081-1352.22</strain>
    </source>
</reference>
<dbReference type="KEGG" id="dmo:Dmoj_GI17222"/>
<feature type="active site" description="Proton acceptor" evidence="12">
    <location>
        <position position="456"/>
    </location>
</feature>
<dbReference type="InterPro" id="IPR009100">
    <property type="entry name" value="AcylCoA_DH/oxidase_NM_dom_sf"/>
</dbReference>
<feature type="domain" description="Acyl-CoA oxidase/dehydrogenase middle" evidence="15">
    <location>
        <begin position="158"/>
        <end position="268"/>
    </location>
</feature>
<dbReference type="GO" id="GO:0005777">
    <property type="term" value="C:peroxisome"/>
    <property type="evidence" value="ECO:0007669"/>
    <property type="project" value="UniProtKB-SubCell"/>
</dbReference>
<feature type="binding site" evidence="13">
    <location>
        <position position="162"/>
    </location>
    <ligand>
        <name>FAD</name>
        <dbReference type="ChEBI" id="CHEBI:57692"/>
    </ligand>
</feature>
<accession>B4KK72</accession>
<dbReference type="InterPro" id="IPR036250">
    <property type="entry name" value="AcylCo_DH-like_C"/>
</dbReference>
<dbReference type="PANTHER" id="PTHR10909:SF223">
    <property type="entry name" value="ACYL-COENZYME A OXIDASE"/>
    <property type="match status" value="1"/>
</dbReference>
<dbReference type="GO" id="GO:0016402">
    <property type="term" value="F:pristanoyl-CoA oxidase activity"/>
    <property type="evidence" value="ECO:0007669"/>
    <property type="project" value="TreeGrafter"/>
</dbReference>
<evidence type="ECO:0000256" key="12">
    <source>
        <dbReference type="PIRSR" id="PIRSR000168-1"/>
    </source>
</evidence>
<evidence type="ECO:0000259" key="15">
    <source>
        <dbReference type="Pfam" id="PF02770"/>
    </source>
</evidence>
<dbReference type="SUPFAM" id="SSF47203">
    <property type="entry name" value="Acyl-CoA dehydrogenase C-terminal domain-like"/>
    <property type="match status" value="2"/>
</dbReference>
<comment type="subcellular location">
    <subcellularLocation>
        <location evidence="2">Peroxisome</location>
    </subcellularLocation>
</comment>
<dbReference type="OMA" id="ITWSARD"/>
<dbReference type="SMR" id="B4KK72"/>
<dbReference type="FunFam" id="1.20.140.10:FF:000010">
    <property type="entry name" value="Acyl-coenzyme A oxidase"/>
    <property type="match status" value="1"/>
</dbReference>
<comment type="cofactor">
    <cofactor evidence="1">
        <name>FAD</name>
        <dbReference type="ChEBI" id="CHEBI:57692"/>
    </cofactor>
</comment>
<evidence type="ECO:0000256" key="5">
    <source>
        <dbReference type="ARBA" id="ARBA00022827"/>
    </source>
</evidence>
<evidence type="ECO:0000259" key="14">
    <source>
        <dbReference type="Pfam" id="PF01756"/>
    </source>
</evidence>
<evidence type="ECO:0000256" key="2">
    <source>
        <dbReference type="ARBA" id="ARBA00004275"/>
    </source>
</evidence>
<comment type="similarity">
    <text evidence="3 11">Belongs to the acyl-CoA oxidase family.</text>
</comment>
<evidence type="ECO:0000313" key="17">
    <source>
        <dbReference type="EMBL" id="EDW11590.1"/>
    </source>
</evidence>
<sequence length="698" mass="78043">MDSIDKVDTSFIPDLPTGGGLAVYRKRANFDWKRLRLIFETEQGLRIKYNVWRRLESDPLFAHASRTLPMDEQKRVVAMQVNSMKQMDLVPKEIESLNFSSKTKYLMYINEALNSYSPSLSVKIALGVGLFNNAIRALGTEKHTKYIDAAWNREIITCLAVTEVSHGSNTKRIRTTATYDPSSQEFVINTPDFEAAKCWVGNLGKMATVAVTFANLITADGENHGLHGFLVPVRDPKTLMPYPGVLVGDIGEKSGLNGIDNGFVVFTNYRIPRDNHLNRTGNVTPEGVYESVFTDPGQALGAALESFSAGRIGIMQESANTLCSAAVIAVRYAAVRKQFGPEREGEEMPIIEYQLHQYRIFPYLACACVQKIAVEELTNIYLQIIARSQADSNGFDILTQNAAEIHAIISASKPRITWSARDAIQEAREACGGHGYLNASKLGQMRSDHDPLCTYEGDNNVLGQQASNWLLRQWSAKELESPIGSVTFLQRREALLQLRFAQLRQQSPLDSWEFALSCYEWLLCHLMAHTTAHIEAQLAAGVHRFEARNNSQVRGARELSLAYAEYFALRSFVAHVRQLRLEQPYAQVLRTLYDVYALWLLESHMTTFYVGGFAVGGEFASAVQQRLLQSCAQLKDVAVSVADAIAPPDFALNSVIARADGLLYENLQNEFMTNEGAFQRPAWWRDVIISQGQEKSKL</sequence>
<name>B4KK72_DROMO</name>
<dbReference type="InterPro" id="IPR006091">
    <property type="entry name" value="Acyl-CoA_Oxase/DH_mid-dom"/>
</dbReference>
<organism evidence="17 18">
    <name type="scientific">Drosophila mojavensis</name>
    <name type="common">Fruit fly</name>
    <dbReference type="NCBI Taxonomy" id="7230"/>
    <lineage>
        <taxon>Eukaryota</taxon>
        <taxon>Metazoa</taxon>
        <taxon>Ecdysozoa</taxon>
        <taxon>Arthropoda</taxon>
        <taxon>Hexapoda</taxon>
        <taxon>Insecta</taxon>
        <taxon>Pterygota</taxon>
        <taxon>Neoptera</taxon>
        <taxon>Endopterygota</taxon>
        <taxon>Diptera</taxon>
        <taxon>Brachycera</taxon>
        <taxon>Muscomorpha</taxon>
        <taxon>Ephydroidea</taxon>
        <taxon>Drosophilidae</taxon>
        <taxon>Drosophila</taxon>
    </lineage>
</organism>
<comment type="catalytic activity">
    <reaction evidence="10">
        <text>a 2,3-saturated acyl-CoA + O2 = a (2E)-enoyl-CoA + H2O2</text>
        <dbReference type="Rhea" id="RHEA:38959"/>
        <dbReference type="ChEBI" id="CHEBI:15379"/>
        <dbReference type="ChEBI" id="CHEBI:16240"/>
        <dbReference type="ChEBI" id="CHEBI:58856"/>
        <dbReference type="ChEBI" id="CHEBI:65111"/>
        <dbReference type="EC" id="1.3.3.6"/>
    </reaction>
    <physiologicalReaction direction="left-to-right" evidence="10">
        <dbReference type="Rhea" id="RHEA:38960"/>
    </physiologicalReaction>
</comment>
<dbReference type="FunFam" id="1.20.140.10:FF:000007">
    <property type="entry name" value="Acyl-coenzyme A oxidase"/>
    <property type="match status" value="1"/>
</dbReference>
<evidence type="ECO:0000256" key="4">
    <source>
        <dbReference type="ARBA" id="ARBA00022630"/>
    </source>
</evidence>
<dbReference type="Pfam" id="PF02770">
    <property type="entry name" value="Acyl-CoA_dh_M"/>
    <property type="match status" value="1"/>
</dbReference>
<feature type="domain" description="Acyl-CoA oxidase C-terminal" evidence="14">
    <location>
        <begin position="512"/>
        <end position="688"/>
    </location>
</feature>
<evidence type="ECO:0000256" key="8">
    <source>
        <dbReference type="ARBA" id="ARBA00023098"/>
    </source>
</evidence>
<dbReference type="FunFam" id="2.40.110.10:FF:000005">
    <property type="entry name" value="Acyl-coenzyme A oxidase"/>
    <property type="match status" value="1"/>
</dbReference>
<feature type="binding site" evidence="13">
    <location>
        <position position="201"/>
    </location>
    <ligand>
        <name>FAD</name>
        <dbReference type="ChEBI" id="CHEBI:57692"/>
    </ligand>
</feature>
<gene>
    <name evidence="17" type="primary">Dmoj\GI17222</name>
    <name evidence="17" type="ORF">Dmoj_GI17222</name>
</gene>
<evidence type="ECO:0000256" key="13">
    <source>
        <dbReference type="PIRSR" id="PIRSR000168-2"/>
    </source>
</evidence>
<evidence type="ECO:0000256" key="9">
    <source>
        <dbReference type="ARBA" id="ARBA00023140"/>
    </source>
</evidence>
<dbReference type="PIRSF" id="PIRSF000168">
    <property type="entry name" value="Acyl-CoA_oxidase"/>
    <property type="match status" value="1"/>
</dbReference>
<dbReference type="InterPro" id="IPR034171">
    <property type="entry name" value="ACO"/>
</dbReference>
<dbReference type="InterPro" id="IPR046373">
    <property type="entry name" value="Acyl-CoA_Oxase/DH_mid-dom_sf"/>
</dbReference>
<dbReference type="Pfam" id="PF22924">
    <property type="entry name" value="ACOX_C_alpha1"/>
    <property type="match status" value="1"/>
</dbReference>
<dbReference type="InterPro" id="IPR012258">
    <property type="entry name" value="Acyl-CoA_oxidase"/>
</dbReference>
<evidence type="ECO:0000313" key="18">
    <source>
        <dbReference type="Proteomes" id="UP000009192"/>
    </source>
</evidence>
<evidence type="ECO:0000256" key="10">
    <source>
        <dbReference type="ARBA" id="ARBA00036397"/>
    </source>
</evidence>
<dbReference type="Gene3D" id="1.20.140.10">
    <property type="entry name" value="Butyryl-CoA Dehydrogenase, subunit A, domain 3"/>
    <property type="match status" value="2"/>
</dbReference>
<dbReference type="GO" id="GO:0071949">
    <property type="term" value="F:FAD binding"/>
    <property type="evidence" value="ECO:0007669"/>
    <property type="project" value="InterPro"/>
</dbReference>
<dbReference type="InParanoid" id="B4KK72"/>
<dbReference type="PhylomeDB" id="B4KK72"/>
<dbReference type="Proteomes" id="UP000009192">
    <property type="component" value="Unassembled WGS sequence"/>
</dbReference>
<feature type="domain" description="Acyl-CoA oxidase C-alpha1" evidence="16">
    <location>
        <begin position="309"/>
        <end position="471"/>
    </location>
</feature>
<dbReference type="OrthoDB" id="538336at2759"/>
<evidence type="ECO:0000256" key="7">
    <source>
        <dbReference type="ARBA" id="ARBA00023002"/>
    </source>
</evidence>
<keyword evidence="8" id="KW-0443">Lipid metabolism</keyword>
<dbReference type="GO" id="GO:0033540">
    <property type="term" value="P:fatty acid beta-oxidation using acyl-CoA oxidase"/>
    <property type="evidence" value="ECO:0007669"/>
    <property type="project" value="InterPro"/>
</dbReference>
<keyword evidence="6" id="KW-0276">Fatty acid metabolism</keyword>
<keyword evidence="7 17" id="KW-0560">Oxidoreductase</keyword>